<keyword evidence="3" id="KW-0813">Transport</keyword>
<dbReference type="InterPro" id="IPR047817">
    <property type="entry name" value="ABC2_TM_bact-type"/>
</dbReference>
<dbReference type="Gene3D" id="3.40.1710.10">
    <property type="entry name" value="abc type-2 transporter like domain"/>
    <property type="match status" value="1"/>
</dbReference>
<keyword evidence="7 8" id="KW-0472">Membrane</keyword>
<name>A0ABM7WQC4_9BACT</name>
<evidence type="ECO:0000313" key="11">
    <source>
        <dbReference type="Proteomes" id="UP001162891"/>
    </source>
</evidence>
<sequence>MTGLAPWLRQVSALTAKELRQLWRDRPLLVYVVYLFTLELVLVAGGTRELSHAALLVRDGDRSAASRELVLRLREPWFTIRGEVDDPGEALRAIDHGEARLFLDIPPGFSRDLAKGERPVEVQLVVDASRVVSAYLAPGYAARIAGTLSRDRAAEALGRLGVDPRDLPVIENRRRTWYNPNLDDAWGNALSDLLDMMTVACVLLPAAAAVREKEHGTIEQLLVSPITPVQVMLSKALSMTMVALSGTAVALFGVLRAAYAMPARGSVPLFFAITALFAFANACMGLLLSTLARTMTQVGLLIVLTLVPVLQLSGTWSPLEAEPRLLRDLVSLSPLRHYVTVAYGILLRGAGMDVLWPRVAAIAALGAVCFAAALWRFRRQFA</sequence>
<evidence type="ECO:0000256" key="5">
    <source>
        <dbReference type="ARBA" id="ARBA00022692"/>
    </source>
</evidence>
<evidence type="ECO:0000259" key="9">
    <source>
        <dbReference type="PROSITE" id="PS51012"/>
    </source>
</evidence>
<proteinExistence type="inferred from homology"/>
<feature type="domain" description="ABC transmembrane type-2" evidence="9">
    <location>
        <begin position="129"/>
        <end position="380"/>
    </location>
</feature>
<dbReference type="InterPro" id="IPR013525">
    <property type="entry name" value="ABC2_TM"/>
</dbReference>
<protein>
    <submittedName>
        <fullName evidence="10">ABC transporter permease</fullName>
    </submittedName>
</protein>
<dbReference type="PANTHER" id="PTHR30294:SF47">
    <property type="entry name" value="INNER MEMBRANE TRANSPORT PERMEASE YHHJ"/>
    <property type="match status" value="1"/>
</dbReference>
<dbReference type="PROSITE" id="PS51012">
    <property type="entry name" value="ABC_TM2"/>
    <property type="match status" value="1"/>
</dbReference>
<evidence type="ECO:0000256" key="3">
    <source>
        <dbReference type="ARBA" id="ARBA00022448"/>
    </source>
</evidence>
<feature type="transmembrane region" description="Helical" evidence="8">
    <location>
        <begin position="300"/>
        <end position="319"/>
    </location>
</feature>
<dbReference type="Pfam" id="PF12698">
    <property type="entry name" value="ABC2_membrane_3"/>
    <property type="match status" value="1"/>
</dbReference>
<reference evidence="11" key="1">
    <citation type="journal article" date="2022" name="Int. J. Syst. Evol. Microbiol.">
        <title>Anaeromyxobacter oryzae sp. nov., Anaeromyxobacter diazotrophicus sp. nov. and Anaeromyxobacter paludicola sp. nov., isolated from paddy soils.</title>
        <authorList>
            <person name="Itoh H."/>
            <person name="Xu Z."/>
            <person name="Mise K."/>
            <person name="Masuda Y."/>
            <person name="Ushijima N."/>
            <person name="Hayakawa C."/>
            <person name="Shiratori Y."/>
            <person name="Senoo K."/>
        </authorList>
    </citation>
    <scope>NUCLEOTIDE SEQUENCE [LARGE SCALE GENOMIC DNA]</scope>
    <source>
        <strain evidence="11">Red232</strain>
    </source>
</reference>
<evidence type="ECO:0000313" key="10">
    <source>
        <dbReference type="EMBL" id="BDG01666.1"/>
    </source>
</evidence>
<evidence type="ECO:0000256" key="2">
    <source>
        <dbReference type="ARBA" id="ARBA00007783"/>
    </source>
</evidence>
<keyword evidence="6 8" id="KW-1133">Transmembrane helix</keyword>
<dbReference type="EMBL" id="AP025591">
    <property type="protein sequence ID" value="BDG01666.1"/>
    <property type="molecule type" value="Genomic_DNA"/>
</dbReference>
<dbReference type="PANTHER" id="PTHR30294">
    <property type="entry name" value="MEMBRANE COMPONENT OF ABC TRANSPORTER YHHJ-RELATED"/>
    <property type="match status" value="1"/>
</dbReference>
<dbReference type="Proteomes" id="UP001162891">
    <property type="component" value="Chromosome"/>
</dbReference>
<evidence type="ECO:0000256" key="7">
    <source>
        <dbReference type="ARBA" id="ARBA00023136"/>
    </source>
</evidence>
<accession>A0ABM7WQC4</accession>
<evidence type="ECO:0000256" key="6">
    <source>
        <dbReference type="ARBA" id="ARBA00022989"/>
    </source>
</evidence>
<evidence type="ECO:0000256" key="1">
    <source>
        <dbReference type="ARBA" id="ARBA00004651"/>
    </source>
</evidence>
<keyword evidence="11" id="KW-1185">Reference proteome</keyword>
<gene>
    <name evidence="10" type="ORF">AMOR_06620</name>
</gene>
<dbReference type="RefSeq" id="WP_248358409.1">
    <property type="nucleotide sequence ID" value="NZ_AP025591.1"/>
</dbReference>
<comment type="subcellular location">
    <subcellularLocation>
        <location evidence="1">Cell membrane</location>
        <topology evidence="1">Multi-pass membrane protein</topology>
    </subcellularLocation>
</comment>
<feature type="transmembrane region" description="Helical" evidence="8">
    <location>
        <begin position="242"/>
        <end position="261"/>
    </location>
</feature>
<evidence type="ECO:0000256" key="8">
    <source>
        <dbReference type="SAM" id="Phobius"/>
    </source>
</evidence>
<organism evidence="10 11">
    <name type="scientific">Anaeromyxobacter oryzae</name>
    <dbReference type="NCBI Taxonomy" id="2918170"/>
    <lineage>
        <taxon>Bacteria</taxon>
        <taxon>Pseudomonadati</taxon>
        <taxon>Myxococcota</taxon>
        <taxon>Myxococcia</taxon>
        <taxon>Myxococcales</taxon>
        <taxon>Cystobacterineae</taxon>
        <taxon>Anaeromyxobacteraceae</taxon>
        <taxon>Anaeromyxobacter</taxon>
    </lineage>
</organism>
<feature type="transmembrane region" description="Helical" evidence="8">
    <location>
        <begin position="355"/>
        <end position="375"/>
    </location>
</feature>
<keyword evidence="5 8" id="KW-0812">Transmembrane</keyword>
<evidence type="ECO:0000256" key="4">
    <source>
        <dbReference type="ARBA" id="ARBA00022475"/>
    </source>
</evidence>
<comment type="similarity">
    <text evidence="2">Belongs to the ABC-2 integral membrane protein family.</text>
</comment>
<feature type="transmembrane region" description="Helical" evidence="8">
    <location>
        <begin position="267"/>
        <end position="288"/>
    </location>
</feature>
<feature type="transmembrane region" description="Helical" evidence="8">
    <location>
        <begin position="28"/>
        <end position="46"/>
    </location>
</feature>
<keyword evidence="4" id="KW-1003">Cell membrane</keyword>
<dbReference type="InterPro" id="IPR051449">
    <property type="entry name" value="ABC-2_transporter_component"/>
</dbReference>